<keyword evidence="1" id="KW-0472">Membrane</keyword>
<gene>
    <name evidence="2" type="ORF">NBG84_02615</name>
</gene>
<keyword evidence="1" id="KW-1133">Transmembrane helix</keyword>
<accession>A0ABT0UGJ9</accession>
<dbReference type="Proteomes" id="UP001431429">
    <property type="component" value="Unassembled WGS sequence"/>
</dbReference>
<organism evidence="2 3">
    <name type="scientific">Streptomyces albipurpureus</name>
    <dbReference type="NCBI Taxonomy" id="2897419"/>
    <lineage>
        <taxon>Bacteria</taxon>
        <taxon>Bacillati</taxon>
        <taxon>Actinomycetota</taxon>
        <taxon>Actinomycetes</taxon>
        <taxon>Kitasatosporales</taxon>
        <taxon>Streptomycetaceae</taxon>
        <taxon>Streptomyces</taxon>
    </lineage>
</organism>
<feature type="transmembrane region" description="Helical" evidence="1">
    <location>
        <begin position="20"/>
        <end position="37"/>
    </location>
</feature>
<evidence type="ECO:0000313" key="2">
    <source>
        <dbReference type="EMBL" id="MCM2387215.1"/>
    </source>
</evidence>
<dbReference type="EMBL" id="JAMQAW010000002">
    <property type="protein sequence ID" value="MCM2387215.1"/>
    <property type="molecule type" value="Genomic_DNA"/>
</dbReference>
<reference evidence="2" key="1">
    <citation type="submission" date="2022-06" db="EMBL/GenBank/DDBJ databases">
        <title>Genome public.</title>
        <authorList>
            <person name="Sun Q."/>
        </authorList>
    </citation>
    <scope>NUCLEOTIDE SEQUENCE</scope>
    <source>
        <strain evidence="2">CWNU-1</strain>
    </source>
</reference>
<keyword evidence="1" id="KW-0812">Transmembrane</keyword>
<dbReference type="RefSeq" id="WP_250917567.1">
    <property type="nucleotide sequence ID" value="NZ_JAMQAW010000002.1"/>
</dbReference>
<keyword evidence="3" id="KW-1185">Reference proteome</keyword>
<evidence type="ECO:0000256" key="1">
    <source>
        <dbReference type="SAM" id="Phobius"/>
    </source>
</evidence>
<protein>
    <submittedName>
        <fullName evidence="2">Uncharacterized protein</fullName>
    </submittedName>
</protein>
<evidence type="ECO:0000313" key="3">
    <source>
        <dbReference type="Proteomes" id="UP001431429"/>
    </source>
</evidence>
<comment type="caution">
    <text evidence="2">The sequence shown here is derived from an EMBL/GenBank/DDBJ whole genome shotgun (WGS) entry which is preliminary data.</text>
</comment>
<proteinExistence type="predicted"/>
<name>A0ABT0UGJ9_9ACTN</name>
<sequence>MNRYSSLRGAVVRYCLRPMARALLALGSIHLGLYVPYDFDADDPARYPEKW</sequence>